<keyword evidence="1" id="KW-0238">DNA-binding</keyword>
<dbReference type="SMART" id="SM00530">
    <property type="entry name" value="HTH_XRE"/>
    <property type="match status" value="1"/>
</dbReference>
<dbReference type="STRING" id="1159016.SAMN02927937_01541"/>
<dbReference type="Proteomes" id="UP000199634">
    <property type="component" value="Unassembled WGS sequence"/>
</dbReference>
<protein>
    <submittedName>
        <fullName evidence="3">Transcriptional regulator, contains XRE-family HTH domain</fullName>
    </submittedName>
</protein>
<evidence type="ECO:0000259" key="2">
    <source>
        <dbReference type="PROSITE" id="PS50943"/>
    </source>
</evidence>
<evidence type="ECO:0000256" key="1">
    <source>
        <dbReference type="ARBA" id="ARBA00023125"/>
    </source>
</evidence>
<feature type="domain" description="HTH cro/C1-type" evidence="2">
    <location>
        <begin position="8"/>
        <end position="62"/>
    </location>
</feature>
<accession>A0A1H6KY51</accession>
<dbReference type="OrthoDB" id="3831186at2"/>
<dbReference type="PANTHER" id="PTHR46558">
    <property type="entry name" value="TRACRIPTIONAL REGULATORY PROTEIN-RELATED-RELATED"/>
    <property type="match status" value="1"/>
</dbReference>
<organism evidence="3 4">
    <name type="scientific">Paenimyroides marinum</name>
    <dbReference type="NCBI Taxonomy" id="1159016"/>
    <lineage>
        <taxon>Bacteria</taxon>
        <taxon>Pseudomonadati</taxon>
        <taxon>Bacteroidota</taxon>
        <taxon>Flavobacteriia</taxon>
        <taxon>Flavobacteriales</taxon>
        <taxon>Flavobacteriaceae</taxon>
        <taxon>Paenimyroides</taxon>
    </lineage>
</organism>
<dbReference type="GO" id="GO:0003677">
    <property type="term" value="F:DNA binding"/>
    <property type="evidence" value="ECO:0007669"/>
    <property type="project" value="UniProtKB-KW"/>
</dbReference>
<keyword evidence="4" id="KW-1185">Reference proteome</keyword>
<dbReference type="AlphaFoldDB" id="A0A1H6KY51"/>
<proteinExistence type="predicted"/>
<sequence>MSKIGYNIKKLRNVKNLSQQAFADLFNLTRGNISSYEELRAEPKLEIIIKIANYFSVPLEHLLTKQLSVNEILNFNDYFNEEGAKKIQKNFANIPFICREAIHHIKDGTFDVQKLDIITFPMYSSNKFIALELTQEIPMPTSINIQEHTIVFFEQVQIDNLHTLNNHFGLFLTNDDIFIGTYFQNSTAIELKLNEWKSEHFSQENLQSFWKLYAKFEKKL</sequence>
<dbReference type="CDD" id="cd00093">
    <property type="entry name" value="HTH_XRE"/>
    <property type="match status" value="1"/>
</dbReference>
<evidence type="ECO:0000313" key="3">
    <source>
        <dbReference type="EMBL" id="SEH80735.1"/>
    </source>
</evidence>
<dbReference type="Gene3D" id="1.10.260.40">
    <property type="entry name" value="lambda repressor-like DNA-binding domains"/>
    <property type="match status" value="1"/>
</dbReference>
<name>A0A1H6KY51_9FLAO</name>
<dbReference type="RefSeq" id="WP_091098515.1">
    <property type="nucleotide sequence ID" value="NZ_FNXE01000019.1"/>
</dbReference>
<dbReference type="InterPro" id="IPR001387">
    <property type="entry name" value="Cro/C1-type_HTH"/>
</dbReference>
<reference evidence="4" key="1">
    <citation type="submission" date="2016-10" db="EMBL/GenBank/DDBJ databases">
        <authorList>
            <person name="Varghese N."/>
            <person name="Submissions S."/>
        </authorList>
    </citation>
    <scope>NUCLEOTIDE SEQUENCE [LARGE SCALE GENOMIC DNA]</scope>
    <source>
        <strain evidence="4">CGMCC 1.10825</strain>
    </source>
</reference>
<dbReference type="InterPro" id="IPR010982">
    <property type="entry name" value="Lambda_DNA-bd_dom_sf"/>
</dbReference>
<dbReference type="PROSITE" id="PS50943">
    <property type="entry name" value="HTH_CROC1"/>
    <property type="match status" value="1"/>
</dbReference>
<dbReference type="SUPFAM" id="SSF47413">
    <property type="entry name" value="lambda repressor-like DNA-binding domains"/>
    <property type="match status" value="1"/>
</dbReference>
<gene>
    <name evidence="3" type="ORF">SAMN02927937_01541</name>
</gene>
<dbReference type="EMBL" id="FNXE01000019">
    <property type="protein sequence ID" value="SEH80735.1"/>
    <property type="molecule type" value="Genomic_DNA"/>
</dbReference>
<dbReference type="PANTHER" id="PTHR46558:SF11">
    <property type="entry name" value="HTH-TYPE TRANSCRIPTIONAL REGULATOR XRE"/>
    <property type="match status" value="1"/>
</dbReference>
<evidence type="ECO:0000313" key="4">
    <source>
        <dbReference type="Proteomes" id="UP000199634"/>
    </source>
</evidence>
<dbReference type="Pfam" id="PF01381">
    <property type="entry name" value="HTH_3"/>
    <property type="match status" value="1"/>
</dbReference>